<dbReference type="InterPro" id="IPR011990">
    <property type="entry name" value="TPR-like_helical_dom_sf"/>
</dbReference>
<keyword evidence="3" id="KW-1185">Reference proteome</keyword>
<gene>
    <name evidence="1" type="ORF">GPM918_LOCUS27335</name>
    <name evidence="2" type="ORF">SRO942_LOCUS27636</name>
</gene>
<proteinExistence type="predicted"/>
<dbReference type="EMBL" id="CAJNOQ010011410">
    <property type="protein sequence ID" value="CAF1276272.1"/>
    <property type="molecule type" value="Genomic_DNA"/>
</dbReference>
<sequence length="143" mass="16821">MLRLPPANPQGKVRLTRLHAYHCGDSCSYDRTIKYIEKYIELLSTKDTLTTAERVANLHTKIALIYFNEKRKLSFIIKTLPEIIRIPSIKCYKIIQKLYLKCLEYQSEKTSSIFDQIACSYWNNSDYDQACVYLLKTLKIKEE</sequence>
<protein>
    <submittedName>
        <fullName evidence="1">Uncharacterized protein</fullName>
    </submittedName>
</protein>
<organism evidence="1 3">
    <name type="scientific">Didymodactylos carnosus</name>
    <dbReference type="NCBI Taxonomy" id="1234261"/>
    <lineage>
        <taxon>Eukaryota</taxon>
        <taxon>Metazoa</taxon>
        <taxon>Spiralia</taxon>
        <taxon>Gnathifera</taxon>
        <taxon>Rotifera</taxon>
        <taxon>Eurotatoria</taxon>
        <taxon>Bdelloidea</taxon>
        <taxon>Philodinida</taxon>
        <taxon>Philodinidae</taxon>
        <taxon>Didymodactylos</taxon>
    </lineage>
</organism>
<accession>A0A815BX47</accession>
<dbReference type="AlphaFoldDB" id="A0A815BX47"/>
<dbReference type="Gene3D" id="1.25.40.10">
    <property type="entry name" value="Tetratricopeptide repeat domain"/>
    <property type="match status" value="1"/>
</dbReference>
<dbReference type="EMBL" id="CAJOBC010025620">
    <property type="protein sequence ID" value="CAF4067951.1"/>
    <property type="molecule type" value="Genomic_DNA"/>
</dbReference>
<reference evidence="1" key="1">
    <citation type="submission" date="2021-02" db="EMBL/GenBank/DDBJ databases">
        <authorList>
            <person name="Nowell W R."/>
        </authorList>
    </citation>
    <scope>NUCLEOTIDE SEQUENCE</scope>
</reference>
<evidence type="ECO:0000313" key="1">
    <source>
        <dbReference type="EMBL" id="CAF1276272.1"/>
    </source>
</evidence>
<comment type="caution">
    <text evidence="1">The sequence shown here is derived from an EMBL/GenBank/DDBJ whole genome shotgun (WGS) entry which is preliminary data.</text>
</comment>
<dbReference type="Proteomes" id="UP000681722">
    <property type="component" value="Unassembled WGS sequence"/>
</dbReference>
<dbReference type="Proteomes" id="UP000663829">
    <property type="component" value="Unassembled WGS sequence"/>
</dbReference>
<evidence type="ECO:0000313" key="2">
    <source>
        <dbReference type="EMBL" id="CAF4067951.1"/>
    </source>
</evidence>
<name>A0A815BX47_9BILA</name>
<evidence type="ECO:0000313" key="3">
    <source>
        <dbReference type="Proteomes" id="UP000663829"/>
    </source>
</evidence>